<protein>
    <submittedName>
        <fullName evidence="1">Uncharacterized protein</fullName>
    </submittedName>
</protein>
<proteinExistence type="predicted"/>
<organism evidence="1 2">
    <name type="scientific">Ilyodon furcidens</name>
    <name type="common">goldbreast splitfin</name>
    <dbReference type="NCBI Taxonomy" id="33524"/>
    <lineage>
        <taxon>Eukaryota</taxon>
        <taxon>Metazoa</taxon>
        <taxon>Chordata</taxon>
        <taxon>Craniata</taxon>
        <taxon>Vertebrata</taxon>
        <taxon>Euteleostomi</taxon>
        <taxon>Actinopterygii</taxon>
        <taxon>Neopterygii</taxon>
        <taxon>Teleostei</taxon>
        <taxon>Neoteleostei</taxon>
        <taxon>Acanthomorphata</taxon>
        <taxon>Ovalentaria</taxon>
        <taxon>Atherinomorphae</taxon>
        <taxon>Cyprinodontiformes</taxon>
        <taxon>Goodeidae</taxon>
        <taxon>Ilyodon</taxon>
    </lineage>
</organism>
<accession>A0ABV0TXH9</accession>
<evidence type="ECO:0000313" key="1">
    <source>
        <dbReference type="EMBL" id="MEQ2237632.1"/>
    </source>
</evidence>
<keyword evidence="2" id="KW-1185">Reference proteome</keyword>
<reference evidence="1 2" key="1">
    <citation type="submission" date="2021-06" db="EMBL/GenBank/DDBJ databases">
        <authorList>
            <person name="Palmer J.M."/>
        </authorList>
    </citation>
    <scope>NUCLEOTIDE SEQUENCE [LARGE SCALE GENOMIC DNA]</scope>
    <source>
        <strain evidence="2">if_2019</strain>
        <tissue evidence="1">Muscle</tissue>
    </source>
</reference>
<sequence>MIMFLRAPRMQQSITEGVLQFCSSFMHGVGCCPTVMLSLLQSFCLPSPELGVGLGLGLGTVPFTPKASVSSNGRVCSDPSCKAHRCCNYSPVYSSGEHPGT</sequence>
<name>A0ABV0TXH9_9TELE</name>
<evidence type="ECO:0000313" key="2">
    <source>
        <dbReference type="Proteomes" id="UP001482620"/>
    </source>
</evidence>
<gene>
    <name evidence="1" type="ORF">ILYODFUR_025102</name>
</gene>
<dbReference type="EMBL" id="JAHRIQ010049374">
    <property type="protein sequence ID" value="MEQ2237632.1"/>
    <property type="molecule type" value="Genomic_DNA"/>
</dbReference>
<dbReference type="Proteomes" id="UP001482620">
    <property type="component" value="Unassembled WGS sequence"/>
</dbReference>
<comment type="caution">
    <text evidence="1">The sequence shown here is derived from an EMBL/GenBank/DDBJ whole genome shotgun (WGS) entry which is preliminary data.</text>
</comment>